<reference evidence="2" key="1">
    <citation type="submission" date="2020-10" db="EMBL/GenBank/DDBJ databases">
        <authorList>
            <person name="Gilroy R."/>
        </authorList>
    </citation>
    <scope>NUCLEOTIDE SEQUENCE</scope>
    <source>
        <strain evidence="2">6276</strain>
    </source>
</reference>
<protein>
    <submittedName>
        <fullName evidence="2">Glycosyltransferase</fullName>
    </submittedName>
</protein>
<dbReference type="EMBL" id="DVIU01000153">
    <property type="protein sequence ID" value="HIS36507.1"/>
    <property type="molecule type" value="Genomic_DNA"/>
</dbReference>
<dbReference type="Proteomes" id="UP000823928">
    <property type="component" value="Unassembled WGS sequence"/>
</dbReference>
<evidence type="ECO:0000313" key="2">
    <source>
        <dbReference type="EMBL" id="HIS36507.1"/>
    </source>
</evidence>
<name>A0A9D1EZW9_9BACT</name>
<dbReference type="SUPFAM" id="SSF53756">
    <property type="entry name" value="UDP-Glycosyltransferase/glycogen phosphorylase"/>
    <property type="match status" value="1"/>
</dbReference>
<evidence type="ECO:0000259" key="1">
    <source>
        <dbReference type="Pfam" id="PF00534"/>
    </source>
</evidence>
<feature type="domain" description="Glycosyl transferase family 1" evidence="1">
    <location>
        <begin position="252"/>
        <end position="419"/>
    </location>
</feature>
<dbReference type="Gene3D" id="3.40.50.2000">
    <property type="entry name" value="Glycogen Phosphorylase B"/>
    <property type="match status" value="1"/>
</dbReference>
<dbReference type="InterPro" id="IPR001296">
    <property type="entry name" value="Glyco_trans_1"/>
</dbReference>
<sequence length="450" mass="52060">MLSGLKKKFYSSDTVKRQFGKYSDFNREIMSELSERVKILAEESIGSDIKSMLDTSSLNVENFRGKKVVHVSTWDTTCGIAAYCRALKEGLDEIGVLQANDVISIDPDFVHHASYEENERFYNEIARKCENYDIILVQYEFGFFASDKYYFPKDIELFYNFINKLREYNADGKILIYIHTPLDVLGYKNVVDYFNVSKKFVELSKLKNIYFMANTLNLITNWYFCGVKAALGIDPVKRFYKESLFVKQDLKDKIRSRLDIKENDKILMMLGFINHMKRYDEMAEILALLPENYKLLAAGGIFPDSPDKYLKRFKNKIKNLNLEDRVYITGLFSDEDLGTYLDIADIMCAPYGKVRAGSGSIPMLLLAGKPVVAYKNDMVDSVNNQCEFKPLNEVEYDNRLMFRDTILKLAENSQYYNECCERIKDYSSVISDRKLAELVLKTLEGTCLPK</sequence>
<dbReference type="GO" id="GO:0016757">
    <property type="term" value="F:glycosyltransferase activity"/>
    <property type="evidence" value="ECO:0007669"/>
    <property type="project" value="InterPro"/>
</dbReference>
<gene>
    <name evidence="2" type="ORF">IAC10_07745</name>
</gene>
<organism evidence="2 3">
    <name type="scientific">Candidatus Scatousia excrementigallinarum</name>
    <dbReference type="NCBI Taxonomy" id="2840935"/>
    <lineage>
        <taxon>Bacteria</taxon>
        <taxon>Candidatus Scatousia</taxon>
    </lineage>
</organism>
<dbReference type="AlphaFoldDB" id="A0A9D1EZW9"/>
<proteinExistence type="predicted"/>
<evidence type="ECO:0000313" key="3">
    <source>
        <dbReference type="Proteomes" id="UP000823928"/>
    </source>
</evidence>
<accession>A0A9D1EZW9</accession>
<dbReference type="Pfam" id="PF00534">
    <property type="entry name" value="Glycos_transf_1"/>
    <property type="match status" value="1"/>
</dbReference>
<comment type="caution">
    <text evidence="2">The sequence shown here is derived from an EMBL/GenBank/DDBJ whole genome shotgun (WGS) entry which is preliminary data.</text>
</comment>
<reference evidence="2" key="2">
    <citation type="journal article" date="2021" name="PeerJ">
        <title>Extensive microbial diversity within the chicken gut microbiome revealed by metagenomics and culture.</title>
        <authorList>
            <person name="Gilroy R."/>
            <person name="Ravi A."/>
            <person name="Getino M."/>
            <person name="Pursley I."/>
            <person name="Horton D.L."/>
            <person name="Alikhan N.F."/>
            <person name="Baker D."/>
            <person name="Gharbi K."/>
            <person name="Hall N."/>
            <person name="Watson M."/>
            <person name="Adriaenssens E.M."/>
            <person name="Foster-Nyarko E."/>
            <person name="Jarju S."/>
            <person name="Secka A."/>
            <person name="Antonio M."/>
            <person name="Oren A."/>
            <person name="Chaudhuri R.R."/>
            <person name="La Ragione R."/>
            <person name="Hildebrand F."/>
            <person name="Pallen M.J."/>
        </authorList>
    </citation>
    <scope>NUCLEOTIDE SEQUENCE</scope>
    <source>
        <strain evidence="2">6276</strain>
    </source>
</reference>